<evidence type="ECO:0000256" key="1">
    <source>
        <dbReference type="ARBA" id="ARBA00004141"/>
    </source>
</evidence>
<protein>
    <submittedName>
        <fullName evidence="9">Cytochrome c oxidase subunit 3</fullName>
    </submittedName>
</protein>
<evidence type="ECO:0000256" key="4">
    <source>
        <dbReference type="ARBA" id="ARBA00022989"/>
    </source>
</evidence>
<dbReference type="InterPro" id="IPR013833">
    <property type="entry name" value="Cyt_c_oxidase_su3_a-hlx"/>
</dbReference>
<dbReference type="CDD" id="cd02865">
    <property type="entry name" value="Heme_Cu_Oxidase_III_2"/>
    <property type="match status" value="1"/>
</dbReference>
<comment type="subcellular location">
    <subcellularLocation>
        <location evidence="6">Cell membrane</location>
        <topology evidence="6">Multi-pass membrane protein</topology>
    </subcellularLocation>
    <subcellularLocation>
        <location evidence="1">Membrane</location>
        <topology evidence="1">Multi-pass membrane protein</topology>
    </subcellularLocation>
</comment>
<dbReference type="InterPro" id="IPR024791">
    <property type="entry name" value="Cyt_c/ubiquinol_Oxase_su3"/>
</dbReference>
<organism evidence="9 10">
    <name type="scientific">Pseudaminobacter soli</name>
    <name type="common">ex Zhang et al. 2022</name>
    <dbReference type="NCBI Taxonomy" id="2831468"/>
    <lineage>
        <taxon>Bacteria</taxon>
        <taxon>Pseudomonadati</taxon>
        <taxon>Pseudomonadota</taxon>
        <taxon>Alphaproteobacteria</taxon>
        <taxon>Hyphomicrobiales</taxon>
        <taxon>Phyllobacteriaceae</taxon>
        <taxon>Pseudaminobacter</taxon>
    </lineage>
</organism>
<feature type="transmembrane region" description="Helical" evidence="7">
    <location>
        <begin position="198"/>
        <end position="221"/>
    </location>
</feature>
<dbReference type="InterPro" id="IPR000298">
    <property type="entry name" value="Cyt_c_oxidase-like_su3"/>
</dbReference>
<dbReference type="Gene3D" id="1.20.120.80">
    <property type="entry name" value="Cytochrome c oxidase, subunit III, four-helix bundle"/>
    <property type="match status" value="1"/>
</dbReference>
<evidence type="ECO:0000256" key="2">
    <source>
        <dbReference type="ARBA" id="ARBA00010581"/>
    </source>
</evidence>
<accession>A0A942DZ91</accession>
<dbReference type="Proteomes" id="UP000680348">
    <property type="component" value="Unassembled WGS sequence"/>
</dbReference>
<keyword evidence="5 7" id="KW-0472">Membrane</keyword>
<evidence type="ECO:0000256" key="6">
    <source>
        <dbReference type="RuleBase" id="RU003376"/>
    </source>
</evidence>
<evidence type="ECO:0000313" key="9">
    <source>
        <dbReference type="EMBL" id="MBS3647670.1"/>
    </source>
</evidence>
<sequence>MSVIVIFLTVIAGIAGWWLSQQRLMSKPWLEEGVIGPSFDTGTSLPSAKIGLAVFLAVVGCLFALLTSAYVMRMQLPDWQALPLPQLLWLNTGLLALSSIALHFAVLAARKGSMETVRLALVTGGLTALAFLFGQVVVCRELVAAGFFLSTNPANSFFYLLTGMHGLHILGGLFGLGRTTIRAWEEPKTERVRLGVELCAMYWHFLLLVWLGLLVLLAGWAGDFLEICRGLLN</sequence>
<feature type="transmembrane region" description="Helical" evidence="7">
    <location>
        <begin position="119"/>
        <end position="137"/>
    </location>
</feature>
<dbReference type="PROSITE" id="PS50253">
    <property type="entry name" value="COX3"/>
    <property type="match status" value="1"/>
</dbReference>
<evidence type="ECO:0000313" key="10">
    <source>
        <dbReference type="Proteomes" id="UP000680348"/>
    </source>
</evidence>
<dbReference type="GO" id="GO:0019646">
    <property type="term" value="P:aerobic electron transport chain"/>
    <property type="evidence" value="ECO:0007669"/>
    <property type="project" value="InterPro"/>
</dbReference>
<feature type="transmembrane region" description="Helical" evidence="7">
    <location>
        <begin position="87"/>
        <end position="107"/>
    </location>
</feature>
<evidence type="ECO:0000256" key="7">
    <source>
        <dbReference type="SAM" id="Phobius"/>
    </source>
</evidence>
<dbReference type="EMBL" id="JAGWCR010000002">
    <property type="protein sequence ID" value="MBS3647670.1"/>
    <property type="molecule type" value="Genomic_DNA"/>
</dbReference>
<evidence type="ECO:0000259" key="8">
    <source>
        <dbReference type="PROSITE" id="PS50253"/>
    </source>
</evidence>
<dbReference type="AlphaFoldDB" id="A0A942DZ91"/>
<name>A0A942DZ91_9HYPH</name>
<dbReference type="GO" id="GO:0004129">
    <property type="term" value="F:cytochrome-c oxidase activity"/>
    <property type="evidence" value="ECO:0007669"/>
    <property type="project" value="InterPro"/>
</dbReference>
<comment type="similarity">
    <text evidence="2 6">Belongs to the cytochrome c oxidase subunit 3 family.</text>
</comment>
<dbReference type="InterPro" id="IPR035973">
    <property type="entry name" value="Cyt_c_oxidase_su3-like_sf"/>
</dbReference>
<dbReference type="Pfam" id="PF00510">
    <property type="entry name" value="COX3"/>
    <property type="match status" value="1"/>
</dbReference>
<gene>
    <name evidence="9" type="ORF">KEU06_03395</name>
</gene>
<dbReference type="PANTHER" id="PTHR11403">
    <property type="entry name" value="CYTOCHROME C OXIDASE SUBUNIT III"/>
    <property type="match status" value="1"/>
</dbReference>
<dbReference type="SUPFAM" id="SSF81452">
    <property type="entry name" value="Cytochrome c oxidase subunit III-like"/>
    <property type="match status" value="1"/>
</dbReference>
<reference evidence="9" key="1">
    <citation type="submission" date="2021-04" db="EMBL/GenBank/DDBJ databases">
        <title>Pseudaminobacter soli sp. nov., isolated from paddy soil contaminated by heavy metals.</title>
        <authorList>
            <person name="Zhang K."/>
        </authorList>
    </citation>
    <scope>NUCLEOTIDE SEQUENCE</scope>
    <source>
        <strain evidence="9">19-2017</strain>
    </source>
</reference>
<feature type="transmembrane region" description="Helical" evidence="7">
    <location>
        <begin position="6"/>
        <end position="21"/>
    </location>
</feature>
<dbReference type="GO" id="GO:0005886">
    <property type="term" value="C:plasma membrane"/>
    <property type="evidence" value="ECO:0007669"/>
    <property type="project" value="UniProtKB-SubCell"/>
</dbReference>
<dbReference type="RefSeq" id="WP_188253244.1">
    <property type="nucleotide sequence ID" value="NZ_JABVCF010000002.1"/>
</dbReference>
<evidence type="ECO:0000256" key="5">
    <source>
        <dbReference type="ARBA" id="ARBA00023136"/>
    </source>
</evidence>
<proteinExistence type="inferred from homology"/>
<keyword evidence="10" id="KW-1185">Reference proteome</keyword>
<dbReference type="PANTHER" id="PTHR11403:SF10">
    <property type="entry name" value="CYTOCHROME C OXIDASE"/>
    <property type="match status" value="1"/>
</dbReference>
<comment type="caution">
    <text evidence="9">The sequence shown here is derived from an EMBL/GenBank/DDBJ whole genome shotgun (WGS) entry which is preliminary data.</text>
</comment>
<keyword evidence="3 6" id="KW-0812">Transmembrane</keyword>
<feature type="transmembrane region" description="Helical" evidence="7">
    <location>
        <begin position="157"/>
        <end position="177"/>
    </location>
</feature>
<feature type="transmembrane region" description="Helical" evidence="7">
    <location>
        <begin position="50"/>
        <end position="72"/>
    </location>
</feature>
<keyword evidence="4 7" id="KW-1133">Transmembrane helix</keyword>
<evidence type="ECO:0000256" key="3">
    <source>
        <dbReference type="ARBA" id="ARBA00022692"/>
    </source>
</evidence>
<feature type="domain" description="Heme-copper oxidase subunit III family profile" evidence="8">
    <location>
        <begin position="1"/>
        <end position="222"/>
    </location>
</feature>